<evidence type="ECO:0000313" key="2">
    <source>
        <dbReference type="EMBL" id="GGH33987.1"/>
    </source>
</evidence>
<dbReference type="EMBL" id="BMES01000003">
    <property type="protein sequence ID" value="GGH33987.1"/>
    <property type="molecule type" value="Genomic_DNA"/>
</dbReference>
<sequence>MDDLQAGCLAGVMSLLKIFMLLNAVLVAIIPYGAYRRGLSPFRWFLISVLFTPMIALPVLAWRDFKRQRAMVVAAPNELIPPRS</sequence>
<accession>A0A917IC35</accession>
<keyword evidence="1" id="KW-1133">Transmembrane helix</keyword>
<comment type="caution">
    <text evidence="2">The sequence shown here is derived from an EMBL/GenBank/DDBJ whole genome shotgun (WGS) entry which is preliminary data.</text>
</comment>
<keyword evidence="1" id="KW-0472">Membrane</keyword>
<feature type="transmembrane region" description="Helical" evidence="1">
    <location>
        <begin position="42"/>
        <end position="62"/>
    </location>
</feature>
<protein>
    <submittedName>
        <fullName evidence="2">Uncharacterized protein</fullName>
    </submittedName>
</protein>
<dbReference type="Proteomes" id="UP000603912">
    <property type="component" value="Unassembled WGS sequence"/>
</dbReference>
<dbReference type="AlphaFoldDB" id="A0A917IC35"/>
<name>A0A917IC35_9HYPH</name>
<evidence type="ECO:0000256" key="1">
    <source>
        <dbReference type="SAM" id="Phobius"/>
    </source>
</evidence>
<keyword evidence="1" id="KW-0812">Transmembrane</keyword>
<organism evidence="2 3">
    <name type="scientific">Alsobacter metallidurans</name>
    <dbReference type="NCBI Taxonomy" id="340221"/>
    <lineage>
        <taxon>Bacteria</taxon>
        <taxon>Pseudomonadati</taxon>
        <taxon>Pseudomonadota</taxon>
        <taxon>Alphaproteobacteria</taxon>
        <taxon>Hyphomicrobiales</taxon>
        <taxon>Alsobacteraceae</taxon>
        <taxon>Alsobacter</taxon>
    </lineage>
</organism>
<reference evidence="2" key="2">
    <citation type="submission" date="2020-09" db="EMBL/GenBank/DDBJ databases">
        <authorList>
            <person name="Sun Q."/>
            <person name="Zhou Y."/>
        </authorList>
    </citation>
    <scope>NUCLEOTIDE SEQUENCE</scope>
    <source>
        <strain evidence="2">CGMCC 1.12214</strain>
    </source>
</reference>
<feature type="transmembrane region" description="Helical" evidence="1">
    <location>
        <begin position="7"/>
        <end position="30"/>
    </location>
</feature>
<reference evidence="2" key="1">
    <citation type="journal article" date="2014" name="Int. J. Syst. Evol. Microbiol.">
        <title>Complete genome sequence of Corynebacterium casei LMG S-19264T (=DSM 44701T), isolated from a smear-ripened cheese.</title>
        <authorList>
            <consortium name="US DOE Joint Genome Institute (JGI-PGF)"/>
            <person name="Walter F."/>
            <person name="Albersmeier A."/>
            <person name="Kalinowski J."/>
            <person name="Ruckert C."/>
        </authorList>
    </citation>
    <scope>NUCLEOTIDE SEQUENCE</scope>
    <source>
        <strain evidence="2">CGMCC 1.12214</strain>
    </source>
</reference>
<gene>
    <name evidence="2" type="ORF">GCM10007036_47050</name>
</gene>
<keyword evidence="3" id="KW-1185">Reference proteome</keyword>
<evidence type="ECO:0000313" key="3">
    <source>
        <dbReference type="Proteomes" id="UP000603912"/>
    </source>
</evidence>
<proteinExistence type="predicted"/>